<dbReference type="InterPro" id="IPR035681">
    <property type="entry name" value="ComA-like_MBL"/>
</dbReference>
<dbReference type="CDD" id="cd07731">
    <property type="entry name" value="ComA-like_MBL-fold"/>
    <property type="match status" value="1"/>
</dbReference>
<dbReference type="GO" id="GO:0030420">
    <property type="term" value="P:establishment of competence for transformation"/>
    <property type="evidence" value="ECO:0007669"/>
    <property type="project" value="InterPro"/>
</dbReference>
<dbReference type="EMBL" id="PYAT01000003">
    <property type="protein sequence ID" value="PSL41229.1"/>
    <property type="molecule type" value="Genomic_DNA"/>
</dbReference>
<feature type="domain" description="Metallo-beta-lactamase" evidence="7">
    <location>
        <begin position="492"/>
        <end position="702"/>
    </location>
</feature>
<keyword evidence="2" id="KW-1003">Cell membrane</keyword>
<gene>
    <name evidence="8" type="ORF">B0H99_103365</name>
</gene>
<proteinExistence type="predicted"/>
<protein>
    <submittedName>
        <fullName evidence="8">Competence protein ComEC</fullName>
    </submittedName>
</protein>
<dbReference type="Proteomes" id="UP000242682">
    <property type="component" value="Unassembled WGS sequence"/>
</dbReference>
<evidence type="ECO:0000256" key="3">
    <source>
        <dbReference type="ARBA" id="ARBA00022692"/>
    </source>
</evidence>
<dbReference type="SMART" id="SM00849">
    <property type="entry name" value="Lactamase_B"/>
    <property type="match status" value="1"/>
</dbReference>
<dbReference type="InterPro" id="IPR001279">
    <property type="entry name" value="Metallo-B-lactamas"/>
</dbReference>
<sequence length="748" mass="83470">MAAVIATHAAHETPKFLVFMALLFCWMLWKKEPFIYFSAVLLFALVVYGFQDWRTKDPFDYSGTFSGNMKFHSDYTVDGDGLRGFAEIENGPVVYATYRIKTAEEKEALETLLYKSVLRVQGLFEAPPPPSHQFAFNMESYVKRNGASKILALESIDGAKEEHNIFSKLDSQREAIKRHIRKTFPESLVAEAEALLIGEREKMSLEEQRTYQILGITHLFAISGLHVGIVAGFLYMLLLRIRLRKESVMLFLLFALPMYAVVAGGAPSVWRSVGMVSAILLCRLLGLKMPVANVLLISFICFLLWDPYSLYMIGFQLSYGATFAIIYSFSFLAQQTSLLKTGFLITCISQLTLYPLLLFHFYELSLSAFLVNSVFVPLYTLGILPANFLLFGATLVFQPLADGAFAVYEPLRGFIGSGMDWLAALPYQMWTPGKPSAGVAVLLMVSVFVFYSMAERGFKWRQLLIVLVPAMGLSFAPYMDSGLRVTFLDVGQGDSALVELPHRKAVYLIDSGGLLRFEQKAFQERSRPYEVGRQVVAPYLKGRGISRIDAFVLSHADADHAEGAEEIFQLFRIDELHLSPGSESTALIKALLPFAKESEVRFPGRGSSWQEGNVRFTYIAPADAVYEGNNDSLVLLMESGKFRVLFTGDLEASGEKELVEKYGAALNNITVLKVGHHGSKTSSSELFLSTVMPVLSVFSSGRDNRYGHPSTEVVERFENLQLRTLNTAESGTVELTAKKGKIELKTMR</sequence>
<evidence type="ECO:0000256" key="4">
    <source>
        <dbReference type="ARBA" id="ARBA00022989"/>
    </source>
</evidence>
<dbReference type="NCBIfam" id="TIGR00360">
    <property type="entry name" value="ComEC_N-term"/>
    <property type="match status" value="1"/>
</dbReference>
<dbReference type="SUPFAM" id="SSF56281">
    <property type="entry name" value="Metallo-hydrolase/oxidoreductase"/>
    <property type="match status" value="1"/>
</dbReference>
<feature type="transmembrane region" description="Helical" evidence="6">
    <location>
        <begin position="436"/>
        <end position="454"/>
    </location>
</feature>
<keyword evidence="3 6" id="KW-0812">Transmembrane</keyword>
<reference evidence="8 9" key="1">
    <citation type="submission" date="2018-03" db="EMBL/GenBank/DDBJ databases">
        <title>Genomic Encyclopedia of Type Strains, Phase III (KMG-III): the genomes of soil and plant-associated and newly described type strains.</title>
        <authorList>
            <person name="Whitman W."/>
        </authorList>
    </citation>
    <scope>NUCLEOTIDE SEQUENCE [LARGE SCALE GENOMIC DNA]</scope>
    <source>
        <strain evidence="8 9">CGMCC 1.12259</strain>
    </source>
</reference>
<evidence type="ECO:0000256" key="6">
    <source>
        <dbReference type="SAM" id="Phobius"/>
    </source>
</evidence>
<feature type="transmembrane region" description="Helical" evidence="6">
    <location>
        <begin position="213"/>
        <end position="238"/>
    </location>
</feature>
<evidence type="ECO:0000259" key="7">
    <source>
        <dbReference type="SMART" id="SM00849"/>
    </source>
</evidence>
<feature type="transmembrane region" description="Helical" evidence="6">
    <location>
        <begin position="311"/>
        <end position="330"/>
    </location>
</feature>
<accession>A0A2P8H4V3</accession>
<comment type="caution">
    <text evidence="8">The sequence shown here is derived from an EMBL/GenBank/DDBJ whole genome shotgun (WGS) entry which is preliminary data.</text>
</comment>
<dbReference type="GO" id="GO:0005886">
    <property type="term" value="C:plasma membrane"/>
    <property type="evidence" value="ECO:0007669"/>
    <property type="project" value="UniProtKB-SubCell"/>
</dbReference>
<evidence type="ECO:0000256" key="2">
    <source>
        <dbReference type="ARBA" id="ARBA00022475"/>
    </source>
</evidence>
<feature type="transmembrane region" description="Helical" evidence="6">
    <location>
        <begin position="12"/>
        <end position="29"/>
    </location>
</feature>
<evidence type="ECO:0000313" key="9">
    <source>
        <dbReference type="Proteomes" id="UP000242682"/>
    </source>
</evidence>
<evidence type="ECO:0000313" key="8">
    <source>
        <dbReference type="EMBL" id="PSL41229.1"/>
    </source>
</evidence>
<feature type="transmembrane region" description="Helical" evidence="6">
    <location>
        <begin position="250"/>
        <end position="273"/>
    </location>
</feature>
<comment type="subcellular location">
    <subcellularLocation>
        <location evidence="1">Cell membrane</location>
        <topology evidence="1">Multi-pass membrane protein</topology>
    </subcellularLocation>
</comment>
<evidence type="ECO:0000256" key="1">
    <source>
        <dbReference type="ARBA" id="ARBA00004651"/>
    </source>
</evidence>
<organism evidence="8 9">
    <name type="scientific">Planomicrobium soli</name>
    <dbReference type="NCBI Taxonomy" id="1176648"/>
    <lineage>
        <taxon>Bacteria</taxon>
        <taxon>Bacillati</taxon>
        <taxon>Bacillota</taxon>
        <taxon>Bacilli</taxon>
        <taxon>Bacillales</taxon>
        <taxon>Caryophanaceae</taxon>
        <taxon>Planomicrobium</taxon>
    </lineage>
</organism>
<keyword evidence="9" id="KW-1185">Reference proteome</keyword>
<name>A0A2P8H4V3_9BACL</name>
<dbReference type="InterPro" id="IPR052159">
    <property type="entry name" value="Competence_DNA_uptake"/>
</dbReference>
<feature type="transmembrane region" description="Helical" evidence="6">
    <location>
        <begin position="342"/>
        <end position="362"/>
    </location>
</feature>
<feature type="transmembrane region" description="Helical" evidence="6">
    <location>
        <begin position="374"/>
        <end position="398"/>
    </location>
</feature>
<feature type="transmembrane region" description="Helical" evidence="6">
    <location>
        <begin position="463"/>
        <end position="479"/>
    </location>
</feature>
<evidence type="ECO:0000256" key="5">
    <source>
        <dbReference type="ARBA" id="ARBA00023136"/>
    </source>
</evidence>
<dbReference type="AlphaFoldDB" id="A0A2P8H4V3"/>
<dbReference type="InterPro" id="IPR004797">
    <property type="entry name" value="Competence_ComEC/Rec2"/>
</dbReference>
<dbReference type="InterPro" id="IPR004477">
    <property type="entry name" value="ComEC_N"/>
</dbReference>
<dbReference type="NCBIfam" id="TIGR00361">
    <property type="entry name" value="ComEC_Rec2"/>
    <property type="match status" value="1"/>
</dbReference>
<keyword evidence="4 6" id="KW-1133">Transmembrane helix</keyword>
<dbReference type="Pfam" id="PF00753">
    <property type="entry name" value="Lactamase_B"/>
    <property type="match status" value="1"/>
</dbReference>
<keyword evidence="5 6" id="KW-0472">Membrane</keyword>
<dbReference type="Pfam" id="PF03772">
    <property type="entry name" value="Competence"/>
    <property type="match status" value="1"/>
</dbReference>
<dbReference type="PANTHER" id="PTHR30619:SF7">
    <property type="entry name" value="BETA-LACTAMASE DOMAIN PROTEIN"/>
    <property type="match status" value="1"/>
</dbReference>
<dbReference type="InterPro" id="IPR036866">
    <property type="entry name" value="RibonucZ/Hydroxyglut_hydro"/>
</dbReference>
<dbReference type="PANTHER" id="PTHR30619">
    <property type="entry name" value="DNA INTERNALIZATION/COMPETENCE PROTEIN COMEC/REC2"/>
    <property type="match status" value="1"/>
</dbReference>
<feature type="transmembrane region" description="Helical" evidence="6">
    <location>
        <begin position="35"/>
        <end position="51"/>
    </location>
</feature>
<dbReference type="Gene3D" id="3.60.15.10">
    <property type="entry name" value="Ribonuclease Z/Hydroxyacylglutathione hydrolase-like"/>
    <property type="match status" value="1"/>
</dbReference>
<feature type="transmembrane region" description="Helical" evidence="6">
    <location>
        <begin position="285"/>
        <end position="305"/>
    </location>
</feature>